<dbReference type="AlphaFoldDB" id="A0A166AS88"/>
<dbReference type="Pfam" id="PF02721">
    <property type="entry name" value="DUF223"/>
    <property type="match status" value="1"/>
</dbReference>
<sequence length="977" mass="111680">MTDLNPYQPINRLDATTYDWKCRVRLQSLWKGLNRESKEFWGVNMILIDDSRISDPNNWFFRKCSGCDLELELEDGKFKCSRANGCGRIIPYPDKRFRLCTLCSDETGSIAIIFPDHEITKIIDKTVIDLHADCADEAEEDKFPNILNTFLRKKYMINLSINEENLQKGSTVYNAQEILDAQEKGDSFDPSAETVLEIRDFSIVNESTKDGNANETPNTAKSTNTKARARKAIEPVTFSPTDNSDSPPLKNIKVDKGQRIHAFVPTKCAEDFQYQLYLDRVFSIKNFDVQHYKPTDKYRFLRKDTQLVLSKDTEIQELPDDSVTIPKDGFDFYDLTQLEERSKQTTYLSDVVGIIKDYENIRDLKNRHGKDQRHAKFIITDGSSHVNVTFWDKFGENFDKQMKTALVQPVIIIISGCKVGKWNGQIDISNNNATRIYLNYNHHSVTHIRKLLKNPDFAKRAMGKAKAKPMAMTTVKELGNLGKEAVEGLFMVHVRIIKIDENVKWFYNACTSCDKETKIENLGPICELCNRFVPYPLKKFRVCVVAEDISGQMQVVLRDREVRTITGRRGSALPDEVFSVQGIPDCLLAIVGQEYSMVIRMDEINIAKTFKLYWATNICRGFVNLPANTTDGASSSQAQTSQATASNDNAQEISDVNLSSRATQFDNTSLKEQISNRHRVSTTDVETKTNQQSREAVMGGIRQKQNHQLCRALELYLKEKIQTNMAEIPYQMIANLRPQTTLAWKLKVRVTRLWPAINRQGDTVGIHCIFVDELGGRIQAWINAANMNQIQNLITEGGTYAVHNFVVRQYGTMQTQRCFQNDVFIQLYNMTEVFVAEGVDYIPRHVFHFTDFSALIDIARESNFLIDVLGILQQVQPITTYRNKYNEVKNSIEFTINDMSTSAQVIFYDEMAESFNQEVHNAGQHPIIVIISSSKARLIQGEPKLTNYPATRFFINLQHEAVQDLRDAFRLAVQDLM</sequence>
<proteinExistence type="predicted"/>
<evidence type="ECO:0000259" key="2">
    <source>
        <dbReference type="Pfam" id="PF02721"/>
    </source>
</evidence>
<dbReference type="SUPFAM" id="SSF50249">
    <property type="entry name" value="Nucleic acid-binding proteins"/>
    <property type="match status" value="5"/>
</dbReference>
<dbReference type="CDD" id="cd04481">
    <property type="entry name" value="RPA1_DBD_B_like"/>
    <property type="match status" value="1"/>
</dbReference>
<reference evidence="4" key="1">
    <citation type="journal article" date="2016" name="Nat. Genet.">
        <title>A high-quality carrot genome assembly provides new insights into carotenoid accumulation and asterid genome evolution.</title>
        <authorList>
            <person name="Iorizzo M."/>
            <person name="Ellison S."/>
            <person name="Senalik D."/>
            <person name="Zeng P."/>
            <person name="Satapoomin P."/>
            <person name="Huang J."/>
            <person name="Bowman M."/>
            <person name="Iovene M."/>
            <person name="Sanseverino W."/>
            <person name="Cavagnaro P."/>
            <person name="Yildiz M."/>
            <person name="Macko-Podgorni A."/>
            <person name="Moranska E."/>
            <person name="Grzebelus E."/>
            <person name="Grzebelus D."/>
            <person name="Ashrafi H."/>
            <person name="Zheng Z."/>
            <person name="Cheng S."/>
            <person name="Spooner D."/>
            <person name="Van Deynze A."/>
            <person name="Simon P."/>
        </authorList>
    </citation>
    <scope>NUCLEOTIDE SEQUENCE</scope>
    <source>
        <tissue evidence="4">Leaf</tissue>
    </source>
</reference>
<accession>A0A166AS88</accession>
<dbReference type="EMBL" id="CP093345">
    <property type="protein sequence ID" value="WOG92629.1"/>
    <property type="molecule type" value="Genomic_DNA"/>
</dbReference>
<dbReference type="Gramene" id="KZN01720">
    <property type="protein sequence ID" value="KZN01720"/>
    <property type="gene ID" value="DCAR_010474"/>
</dbReference>
<reference evidence="4" key="2">
    <citation type="submission" date="2022-03" db="EMBL/GenBank/DDBJ databases">
        <title>Draft title - Genomic analysis of global carrot germplasm unveils the trajectory of domestication and the origin of high carotenoid orange carrot.</title>
        <authorList>
            <person name="Iorizzo M."/>
            <person name="Ellison S."/>
            <person name="Senalik D."/>
            <person name="Macko-Podgorni A."/>
            <person name="Grzebelus D."/>
            <person name="Bostan H."/>
            <person name="Rolling W."/>
            <person name="Curaba J."/>
            <person name="Simon P."/>
        </authorList>
    </citation>
    <scope>NUCLEOTIDE SEQUENCE</scope>
    <source>
        <tissue evidence="4">Leaf</tissue>
    </source>
</reference>
<feature type="compositionally biased region" description="Low complexity" evidence="1">
    <location>
        <begin position="633"/>
        <end position="646"/>
    </location>
</feature>
<dbReference type="InterPro" id="IPR003871">
    <property type="entry name" value="RFA1B/D_OB_1st"/>
</dbReference>
<name>A0A166AS88_DAUCS</name>
<evidence type="ECO:0000313" key="5">
    <source>
        <dbReference type="Proteomes" id="UP000077755"/>
    </source>
</evidence>
<gene>
    <name evidence="4" type="ORF">DCAR_0311902</name>
</gene>
<dbReference type="PANTHER" id="PTHR47165">
    <property type="entry name" value="OS03G0429900 PROTEIN"/>
    <property type="match status" value="1"/>
</dbReference>
<feature type="region of interest" description="Disordered" evidence="1">
    <location>
        <begin position="207"/>
        <end position="228"/>
    </location>
</feature>
<dbReference type="Proteomes" id="UP000077755">
    <property type="component" value="Chromosome 3"/>
</dbReference>
<evidence type="ECO:0000256" key="1">
    <source>
        <dbReference type="SAM" id="MobiDB-lite"/>
    </source>
</evidence>
<keyword evidence="5" id="KW-1185">Reference proteome</keyword>
<dbReference type="Pfam" id="PF16900">
    <property type="entry name" value="REPA_OB_2"/>
    <property type="match status" value="1"/>
</dbReference>
<dbReference type="InterPro" id="IPR012340">
    <property type="entry name" value="NA-bd_OB-fold"/>
</dbReference>
<evidence type="ECO:0000313" key="4">
    <source>
        <dbReference type="EMBL" id="WOG92629.1"/>
    </source>
</evidence>
<protein>
    <submittedName>
        <fullName evidence="4">Uncharacterized protein</fullName>
    </submittedName>
</protein>
<feature type="region of interest" description="Disordered" evidence="1">
    <location>
        <begin position="667"/>
        <end position="691"/>
    </location>
</feature>
<dbReference type="InterPro" id="IPR031657">
    <property type="entry name" value="REPA_OB_2"/>
</dbReference>
<feature type="region of interest" description="Disordered" evidence="1">
    <location>
        <begin position="630"/>
        <end position="652"/>
    </location>
</feature>
<organism evidence="4 5">
    <name type="scientific">Daucus carota subsp. sativus</name>
    <name type="common">Carrot</name>
    <dbReference type="NCBI Taxonomy" id="79200"/>
    <lineage>
        <taxon>Eukaryota</taxon>
        <taxon>Viridiplantae</taxon>
        <taxon>Streptophyta</taxon>
        <taxon>Embryophyta</taxon>
        <taxon>Tracheophyta</taxon>
        <taxon>Spermatophyta</taxon>
        <taxon>Magnoliopsida</taxon>
        <taxon>eudicotyledons</taxon>
        <taxon>Gunneridae</taxon>
        <taxon>Pentapetalae</taxon>
        <taxon>asterids</taxon>
        <taxon>campanulids</taxon>
        <taxon>Apiales</taxon>
        <taxon>Apiaceae</taxon>
        <taxon>Apioideae</taxon>
        <taxon>Scandiceae</taxon>
        <taxon>Daucinae</taxon>
        <taxon>Daucus</taxon>
        <taxon>Daucus sect. Daucus</taxon>
    </lineage>
</organism>
<feature type="domain" description="Replication protein A 70 kDa DNA-binding subunit B/D first OB fold" evidence="2">
    <location>
        <begin position="730"/>
        <end position="821"/>
    </location>
</feature>
<dbReference type="Gene3D" id="2.40.50.140">
    <property type="entry name" value="Nucleic acid-binding proteins"/>
    <property type="match status" value="6"/>
</dbReference>
<evidence type="ECO:0000259" key="3">
    <source>
        <dbReference type="Pfam" id="PF16900"/>
    </source>
</evidence>
<feature type="compositionally biased region" description="Polar residues" evidence="1">
    <location>
        <begin position="682"/>
        <end position="691"/>
    </location>
</feature>
<feature type="domain" description="Replication protein A OB" evidence="3">
    <location>
        <begin position="337"/>
        <end position="436"/>
    </location>
</feature>
<feature type="compositionally biased region" description="Polar residues" evidence="1">
    <location>
        <begin position="207"/>
        <end position="226"/>
    </location>
</feature>
<dbReference type="PANTHER" id="PTHR47165:SF4">
    <property type="entry name" value="OS03G0429900 PROTEIN"/>
    <property type="match status" value="1"/>
</dbReference>